<reference evidence="2 3" key="1">
    <citation type="submission" date="2014-08" db="EMBL/GenBank/DDBJ databases">
        <authorList>
            <person name="Moulin Lionel"/>
        </authorList>
    </citation>
    <scope>NUCLEOTIDE SEQUENCE [LARGE SCALE GENOMIC DNA]</scope>
</reference>
<sequence>MAETQYVDPEVSRAKFDREIDRFRAQARFYRAQGCFLTEATFPSAFFIFATPKLKPRVIGAAVEIDFSNYDLRPPSLVFVDPFTLQPIARKDLQLRMLRRPPLPGTPPEMIATLIQQNAVPLTDFIQSNSPDDPPFLCMAGIREYHDNPAHSGDSWLLHRGSGEGSLAFILDKIIKYGTGPVDQLQIQLQPVVGPMVVSLQAIPE</sequence>
<dbReference type="InterPro" id="IPR025873">
    <property type="entry name" value="Metal-bd_dom_prd"/>
</dbReference>
<gene>
    <name evidence="2" type="ORF">MPLDJ20_100045</name>
</gene>
<dbReference type="Proteomes" id="UP000046373">
    <property type="component" value="Unassembled WGS sequence"/>
</dbReference>
<accession>A0A090F431</accession>
<proteinExistence type="predicted"/>
<evidence type="ECO:0000313" key="3">
    <source>
        <dbReference type="Proteomes" id="UP000046373"/>
    </source>
</evidence>
<feature type="domain" description="Metal binding" evidence="1">
    <location>
        <begin position="7"/>
        <end position="182"/>
    </location>
</feature>
<name>A0A090F431_MESPL</name>
<organism evidence="2 3">
    <name type="scientific">Mesorhizobium plurifarium</name>
    <dbReference type="NCBI Taxonomy" id="69974"/>
    <lineage>
        <taxon>Bacteria</taxon>
        <taxon>Pseudomonadati</taxon>
        <taxon>Pseudomonadota</taxon>
        <taxon>Alphaproteobacteria</taxon>
        <taxon>Hyphomicrobiales</taxon>
        <taxon>Phyllobacteriaceae</taxon>
        <taxon>Mesorhizobium</taxon>
    </lineage>
</organism>
<protein>
    <recommendedName>
        <fullName evidence="1">Metal binding domain-containing protein</fullName>
    </recommendedName>
</protein>
<dbReference type="AlphaFoldDB" id="A0A090F431"/>
<evidence type="ECO:0000259" key="1">
    <source>
        <dbReference type="Pfam" id="PF14455"/>
    </source>
</evidence>
<dbReference type="Pfam" id="PF14455">
    <property type="entry name" value="Metal_CEHH"/>
    <property type="match status" value="1"/>
</dbReference>
<evidence type="ECO:0000313" key="2">
    <source>
        <dbReference type="EMBL" id="CDX14012.1"/>
    </source>
</evidence>
<dbReference type="EMBL" id="CCNB01000002">
    <property type="protein sequence ID" value="CDX14012.1"/>
    <property type="molecule type" value="Genomic_DNA"/>
</dbReference>